<dbReference type="Proteomes" id="UP000019375">
    <property type="component" value="Unassembled WGS sequence"/>
</dbReference>
<organism evidence="1 2">
    <name type="scientific">Zygosaccharomyces bailii (strain CLIB 213 / ATCC 58445 / CBS 680 / BCRC 21525 / NBRC 1098 / NCYC 1416 / NRRL Y-2227)</name>
    <dbReference type="NCBI Taxonomy" id="1333698"/>
    <lineage>
        <taxon>Eukaryota</taxon>
        <taxon>Fungi</taxon>
        <taxon>Dikarya</taxon>
        <taxon>Ascomycota</taxon>
        <taxon>Saccharomycotina</taxon>
        <taxon>Saccharomycetes</taxon>
        <taxon>Saccharomycetales</taxon>
        <taxon>Saccharomycetaceae</taxon>
        <taxon>Zygosaccharomyces</taxon>
    </lineage>
</organism>
<protein>
    <submittedName>
        <fullName evidence="1">ZYBA0S10-02432g1_1</fullName>
    </submittedName>
</protein>
<accession>A0A8J2T904</accession>
<proteinExistence type="predicted"/>
<dbReference type="EMBL" id="HG316463">
    <property type="protein sequence ID" value="CDF91221.1"/>
    <property type="molecule type" value="Genomic_DNA"/>
</dbReference>
<dbReference type="AlphaFoldDB" id="A0A8J2T904"/>
<evidence type="ECO:0000313" key="2">
    <source>
        <dbReference type="Proteomes" id="UP000019375"/>
    </source>
</evidence>
<evidence type="ECO:0000313" key="1">
    <source>
        <dbReference type="EMBL" id="CDF91221.1"/>
    </source>
</evidence>
<dbReference type="OrthoDB" id="10446636at2759"/>
<reference evidence="2" key="1">
    <citation type="journal article" date="2013" name="Genome Announc.">
        <title>Genome sequence of the food spoilage yeast Zygosaccharomyces bailii CLIB 213(T).</title>
        <authorList>
            <person name="Galeote V."/>
            <person name="Bigey F."/>
            <person name="Devillers H."/>
            <person name="Neuveglise C."/>
            <person name="Dequin S."/>
        </authorList>
    </citation>
    <scope>NUCLEOTIDE SEQUENCE [LARGE SCALE GENOMIC DNA]</scope>
    <source>
        <strain evidence="2">CLIB 213 / ATCC 58445 / CBS 680 / CCRC 21525 / NBRC 1098 / NCYC 1416 / NRRL Y-2227</strain>
    </source>
</reference>
<gene>
    <name evidence="1" type="ORF">BN860_02432g</name>
</gene>
<sequence>MLSRPAVMMSVPSVRCRPSKTFAPQITYTSASTDSSEVTEDTATSQIAKDDTTVEQTWVGYSKDFTLDW</sequence>
<keyword evidence="2" id="KW-1185">Reference proteome</keyword>
<name>A0A8J2T904_ZYGB2</name>